<feature type="region of interest" description="Disordered" evidence="1">
    <location>
        <begin position="687"/>
        <end position="730"/>
    </location>
</feature>
<feature type="region of interest" description="Disordered" evidence="1">
    <location>
        <begin position="1243"/>
        <end position="1274"/>
    </location>
</feature>
<evidence type="ECO:0000313" key="4">
    <source>
        <dbReference type="Proteomes" id="UP000800200"/>
    </source>
</evidence>
<feature type="compositionally biased region" description="Acidic residues" evidence="1">
    <location>
        <begin position="1538"/>
        <end position="1549"/>
    </location>
</feature>
<feature type="region of interest" description="Disordered" evidence="1">
    <location>
        <begin position="1559"/>
        <end position="1673"/>
    </location>
</feature>
<gene>
    <name evidence="3" type="ORF">K469DRAFT_691765</name>
</gene>
<feature type="compositionally biased region" description="Basic and acidic residues" evidence="1">
    <location>
        <begin position="52"/>
        <end position="73"/>
    </location>
</feature>
<feature type="compositionally biased region" description="Polar residues" evidence="1">
    <location>
        <begin position="658"/>
        <end position="670"/>
    </location>
</feature>
<evidence type="ECO:0000313" key="3">
    <source>
        <dbReference type="EMBL" id="KAF2181674.1"/>
    </source>
</evidence>
<feature type="compositionally biased region" description="Acidic residues" evidence="1">
    <location>
        <begin position="1599"/>
        <end position="1621"/>
    </location>
</feature>
<reference evidence="3" key="1">
    <citation type="journal article" date="2020" name="Stud. Mycol.">
        <title>101 Dothideomycetes genomes: a test case for predicting lifestyles and emergence of pathogens.</title>
        <authorList>
            <person name="Haridas S."/>
            <person name="Albert R."/>
            <person name="Binder M."/>
            <person name="Bloem J."/>
            <person name="Labutti K."/>
            <person name="Salamov A."/>
            <person name="Andreopoulos B."/>
            <person name="Baker S."/>
            <person name="Barry K."/>
            <person name="Bills G."/>
            <person name="Bluhm B."/>
            <person name="Cannon C."/>
            <person name="Castanera R."/>
            <person name="Culley D."/>
            <person name="Daum C."/>
            <person name="Ezra D."/>
            <person name="Gonzalez J."/>
            <person name="Henrissat B."/>
            <person name="Kuo A."/>
            <person name="Liang C."/>
            <person name="Lipzen A."/>
            <person name="Lutzoni F."/>
            <person name="Magnuson J."/>
            <person name="Mondo S."/>
            <person name="Nolan M."/>
            <person name="Ohm R."/>
            <person name="Pangilinan J."/>
            <person name="Park H.-J."/>
            <person name="Ramirez L."/>
            <person name="Alfaro M."/>
            <person name="Sun H."/>
            <person name="Tritt A."/>
            <person name="Yoshinaga Y."/>
            <person name="Zwiers L.-H."/>
            <person name="Turgeon B."/>
            <person name="Goodwin S."/>
            <person name="Spatafora J."/>
            <person name="Crous P."/>
            <person name="Grigoriev I."/>
        </authorList>
    </citation>
    <scope>NUCLEOTIDE SEQUENCE</scope>
    <source>
        <strain evidence="3">CBS 207.26</strain>
    </source>
</reference>
<dbReference type="PANTHER" id="PTHR12436">
    <property type="entry name" value="80 KDA MCM3-ASSOCIATED PROTEIN"/>
    <property type="match status" value="1"/>
</dbReference>
<feature type="region of interest" description="Disordered" evidence="1">
    <location>
        <begin position="1172"/>
        <end position="1206"/>
    </location>
</feature>
<feature type="domain" description="SAC3/GANP/THP3 conserved" evidence="2">
    <location>
        <begin position="165"/>
        <end position="485"/>
    </location>
</feature>
<dbReference type="GO" id="GO:0005737">
    <property type="term" value="C:cytoplasm"/>
    <property type="evidence" value="ECO:0007669"/>
    <property type="project" value="TreeGrafter"/>
</dbReference>
<feature type="region of interest" description="Disordered" evidence="1">
    <location>
        <begin position="1"/>
        <end position="115"/>
    </location>
</feature>
<feature type="compositionally biased region" description="Low complexity" evidence="1">
    <location>
        <begin position="808"/>
        <end position="857"/>
    </location>
</feature>
<dbReference type="GO" id="GO:0006406">
    <property type="term" value="P:mRNA export from nucleus"/>
    <property type="evidence" value="ECO:0007669"/>
    <property type="project" value="TreeGrafter"/>
</dbReference>
<keyword evidence="4" id="KW-1185">Reference proteome</keyword>
<feature type="compositionally biased region" description="Polar residues" evidence="1">
    <location>
        <begin position="93"/>
        <end position="109"/>
    </location>
</feature>
<feature type="compositionally biased region" description="Basic and acidic residues" evidence="1">
    <location>
        <begin position="1014"/>
        <end position="1029"/>
    </location>
</feature>
<feature type="compositionally biased region" description="Polar residues" evidence="1">
    <location>
        <begin position="687"/>
        <end position="729"/>
    </location>
</feature>
<dbReference type="Pfam" id="PF03399">
    <property type="entry name" value="SAC3_GANP"/>
    <property type="match status" value="1"/>
</dbReference>
<dbReference type="InterPro" id="IPR045107">
    <property type="entry name" value="SAC3/GANP/THP3"/>
</dbReference>
<feature type="compositionally biased region" description="Polar residues" evidence="1">
    <location>
        <begin position="1394"/>
        <end position="1410"/>
    </location>
</feature>
<dbReference type="Proteomes" id="UP000800200">
    <property type="component" value="Unassembled WGS sequence"/>
</dbReference>
<feature type="compositionally biased region" description="Polar residues" evidence="1">
    <location>
        <begin position="915"/>
        <end position="991"/>
    </location>
</feature>
<evidence type="ECO:0000259" key="2">
    <source>
        <dbReference type="Pfam" id="PF03399"/>
    </source>
</evidence>
<dbReference type="OrthoDB" id="264795at2759"/>
<feature type="compositionally biased region" description="Acidic residues" evidence="1">
    <location>
        <begin position="1572"/>
        <end position="1587"/>
    </location>
</feature>
<dbReference type="InterPro" id="IPR005062">
    <property type="entry name" value="SAC3/GANP/THP3_conserved"/>
</dbReference>
<feature type="compositionally biased region" description="Polar residues" evidence="1">
    <location>
        <begin position="1175"/>
        <end position="1206"/>
    </location>
</feature>
<dbReference type="EMBL" id="ML994651">
    <property type="protein sequence ID" value="KAF2181674.1"/>
    <property type="molecule type" value="Genomic_DNA"/>
</dbReference>
<feature type="compositionally biased region" description="Polar residues" evidence="1">
    <location>
        <begin position="20"/>
        <end position="31"/>
    </location>
</feature>
<name>A0A6A6DQ10_9PEZI</name>
<sequence length="1673" mass="182196">MSSGPRRGGRGGQTRGSFRNRTSSPNENRYAQNDDHGGRGNSRGHGTYIPPHARDGQGRGRGRGGGDGHRQNDNRSGQSRRQMRQSSDEADSDVQSAQPATSPFSSSSGKLKGVPKGDYAARYEYLKKKRVQDRKDAIAQHKMLDPEKRYRLDQAITMVGECMDMCPEYERVQRIIQNDVMLPEFDPATINGPRENRVPDELLMVKKFRRSAAGNEAALPGDIRPPPVLSTTCDYLFVKLLEERELPLVANFIWDRSRAIRNDFTIQGSQKPQDIRISIDCHEQIARWHLLSLHQMTKAPATNAYDHKQDLEQLNSTFISLRNLYNDCRKRKVISPNEAEIRAYMLIADLRLRVPKSEDELQAFPSYVLHNRRFQTAVKIFQAGTSTIHAQGPLRPHLPYSVARQNWQGFWSLLRSPEVSYLMACAAEISFRDVRHGIITAILRAYRQGGGTRTEDWTIADLIDVLGFDTPDEAISFCECYGFSFGTSADGTQFLDLTSVSGRELYEPSHGIPVQSFSTSIVESKRYNRTFSGIIKGLSVRDCRKGSFIEQQGLAKPVREDSNEDDSLFIPERSSKSAEVGLASGNLPSSSALNPFASPFQPGGFGAGQLGSTSSGSLGVGNSAFGKPVIYTAENTNLTVEVSKSNPFGIAPVPSPFNPTGSTQTNTPSSGFGKPSFLNAASILAQSPSQPSTLTNAPPSGSPGVASTNPTFGFSTSITTSPATGQTVQPGLFDATKSTVQFAPKADSGASNALSQSRSTLFDASKNSIRFAPTTDARSKSPYAPGGSEAATITTTSSPFPSAPTPGPATSTPFSFGSYTPTVSTSAAPSVPPATTTPSQNQNGAFSFSSAPASAASPTTDITLNLQSTLTSQSLGVPTSFSTTPSSTAPWSFSNGPSTENQSKKDVRHFPVPSQAPSNSVGQSQPSNTQNAQQAPEDTISAQTILSQAPSSGSQTSFFPAPTGNIQSTASGQKQDLASRFTSPTQVSSAISGAAAQLPPTPVNIAPSEPVVSQREEQQRGDQIRQEKERSYDTLATNLLMETEGLLDQFVEWHIRSVFNLVGEQLKAEKERAEEKEARELADKFREWKLAIKVVRRLQAKVYSSSLKSYGRNRRQRLKQMDFGPSILNNGSATVISVQNGASARQSVGNQTIAATTSPPQARATFNKPAIPAKTQRSNAQPRSQPRVQSTLNLNRSTNSLASSQSSYVEMKKSFLGTMYNDPNVLIDRTETDYFRLKAMGISRKRSLSDSSSDGERTKGPISHNRTTSVDQKRLRTSSIPGRFATPFAPQEEQFRSPTNQDVIVRPASLPRPTTDEDEEMLARWHALKKKLNQAASSGMIVSRAITEVRPIDDYTDPVIREAREVRKALDETEEIYHEVAEELRRSLSKDKSATATPQASPPNVQNRFSRSLPVRGHGHSASAADRYLGKSTTNTVKESTNRPAYWNRVSRFVPRELYGKGAEAIRAAMPRLSTAAHSSSMTNVNATIGDKDKEKVREIPDSLDVHNAGLSHKLPFDRRQPLGLSFLIPTQQSYPPEPEEDIIEDVDTSDVVPETYQEVEDHDMDSKDDGSAEDEDAEISEEDDIESGNGFGLRSGEDEYDEEEYSPGYDENEDMGEDELQGYGSQQSQIPPWGMGMGASGSSFGQSVNGGAGHGQTQIKGGTEDDAIELSD</sequence>
<feature type="region of interest" description="Disordered" evidence="1">
    <location>
        <begin position="1531"/>
        <end position="1550"/>
    </location>
</feature>
<accession>A0A6A6DQ10</accession>
<dbReference type="PANTHER" id="PTHR12436:SF3">
    <property type="entry name" value="GERMINAL-CENTER ASSOCIATED NUCLEAR PROTEIN"/>
    <property type="match status" value="1"/>
</dbReference>
<feature type="region of interest" description="Disordered" evidence="1">
    <location>
        <begin position="773"/>
        <end position="857"/>
    </location>
</feature>
<dbReference type="GO" id="GO:0070390">
    <property type="term" value="C:transcription export complex 2"/>
    <property type="evidence" value="ECO:0007669"/>
    <property type="project" value="TreeGrafter"/>
</dbReference>
<feature type="compositionally biased region" description="Low complexity" evidence="1">
    <location>
        <begin position="876"/>
        <end position="894"/>
    </location>
</feature>
<proteinExistence type="predicted"/>
<feature type="region of interest" description="Disordered" evidence="1">
    <location>
        <begin position="654"/>
        <end position="673"/>
    </location>
</feature>
<organism evidence="3 4">
    <name type="scientific">Zopfia rhizophila CBS 207.26</name>
    <dbReference type="NCBI Taxonomy" id="1314779"/>
    <lineage>
        <taxon>Eukaryota</taxon>
        <taxon>Fungi</taxon>
        <taxon>Dikarya</taxon>
        <taxon>Ascomycota</taxon>
        <taxon>Pezizomycotina</taxon>
        <taxon>Dothideomycetes</taxon>
        <taxon>Dothideomycetes incertae sedis</taxon>
        <taxon>Zopfiaceae</taxon>
        <taxon>Zopfia</taxon>
    </lineage>
</organism>
<feature type="region of interest" description="Disordered" evidence="1">
    <location>
        <begin position="876"/>
        <end position="1029"/>
    </location>
</feature>
<dbReference type="Gene3D" id="1.25.40.990">
    <property type="match status" value="1"/>
</dbReference>
<evidence type="ECO:0000256" key="1">
    <source>
        <dbReference type="SAM" id="MobiDB-lite"/>
    </source>
</evidence>
<protein>
    <recommendedName>
        <fullName evidence="2">SAC3/GANP/THP3 conserved domain-containing protein</fullName>
    </recommendedName>
</protein>
<feature type="region of interest" description="Disordered" evidence="1">
    <location>
        <begin position="1387"/>
        <end position="1436"/>
    </location>
</feature>
<feature type="compositionally biased region" description="Low complexity" evidence="1">
    <location>
        <begin position="790"/>
        <end position="800"/>
    </location>
</feature>